<sequence length="95" mass="10404">MFQRNPEVDLFLAHGYDNLKGTSRADYLEARLISESWLTEEKRSSPPAIGLPNQPPPVLGGPANANGGWADEEDIVGDIFSVADAREATMDKFDN</sequence>
<reference evidence="2" key="1">
    <citation type="submission" date="2018-11" db="EMBL/GenBank/DDBJ databases">
        <authorList>
            <consortium name="Pathogen Informatics"/>
        </authorList>
    </citation>
    <scope>NUCLEOTIDE SEQUENCE</scope>
</reference>
<dbReference type="Proteomes" id="UP000784294">
    <property type="component" value="Unassembled WGS sequence"/>
</dbReference>
<gene>
    <name evidence="2" type="ORF">PXEA_LOCUS12483</name>
</gene>
<evidence type="ECO:0000313" key="3">
    <source>
        <dbReference type="Proteomes" id="UP000784294"/>
    </source>
</evidence>
<dbReference type="AlphaFoldDB" id="A0A3S5BUJ3"/>
<feature type="region of interest" description="Disordered" evidence="1">
    <location>
        <begin position="39"/>
        <end position="67"/>
    </location>
</feature>
<protein>
    <submittedName>
        <fullName evidence="2">Uncharacterized protein</fullName>
    </submittedName>
</protein>
<organism evidence="2 3">
    <name type="scientific">Protopolystoma xenopodis</name>
    <dbReference type="NCBI Taxonomy" id="117903"/>
    <lineage>
        <taxon>Eukaryota</taxon>
        <taxon>Metazoa</taxon>
        <taxon>Spiralia</taxon>
        <taxon>Lophotrochozoa</taxon>
        <taxon>Platyhelminthes</taxon>
        <taxon>Monogenea</taxon>
        <taxon>Polyopisthocotylea</taxon>
        <taxon>Polystomatidea</taxon>
        <taxon>Polystomatidae</taxon>
        <taxon>Protopolystoma</taxon>
    </lineage>
</organism>
<evidence type="ECO:0000313" key="2">
    <source>
        <dbReference type="EMBL" id="VEL19043.1"/>
    </source>
</evidence>
<name>A0A3S5BUJ3_9PLAT</name>
<accession>A0A3S5BUJ3</accession>
<dbReference type="EMBL" id="CAAALY010039771">
    <property type="protein sequence ID" value="VEL19043.1"/>
    <property type="molecule type" value="Genomic_DNA"/>
</dbReference>
<proteinExistence type="predicted"/>
<keyword evidence="3" id="KW-1185">Reference proteome</keyword>
<evidence type="ECO:0000256" key="1">
    <source>
        <dbReference type="SAM" id="MobiDB-lite"/>
    </source>
</evidence>
<comment type="caution">
    <text evidence="2">The sequence shown here is derived from an EMBL/GenBank/DDBJ whole genome shotgun (WGS) entry which is preliminary data.</text>
</comment>